<dbReference type="InterPro" id="IPR036890">
    <property type="entry name" value="HATPase_C_sf"/>
</dbReference>
<dbReference type="EMBL" id="JBHRTS010000001">
    <property type="protein sequence ID" value="MFC3192893.1"/>
    <property type="molecule type" value="Genomic_DNA"/>
</dbReference>
<comment type="caution">
    <text evidence="1">The sequence shown here is derived from an EMBL/GenBank/DDBJ whole genome shotgun (WGS) entry which is preliminary data.</text>
</comment>
<proteinExistence type="predicted"/>
<sequence>MPEYTTDDIKVLRGLELIRNRPGMYFPTTGRGIAIYLLEQTLTSILDTKFCSQATAIELKVPSKGGLIIRYDGIGMPTELEEMHGIMHPIVYKSIMQPFFFLREPPNFIQYGHLCEIGGFLSAFCKELTLVTVKEGHEFVSSFSFGAVLTLMSKIPRKVYTANEIYILFDESILDGQPINDTDLQKVLKNIEFEKYDCKVTIS</sequence>
<protein>
    <submittedName>
        <fullName evidence="1">Uncharacterized protein</fullName>
    </submittedName>
</protein>
<evidence type="ECO:0000313" key="1">
    <source>
        <dbReference type="EMBL" id="MFC3192893.1"/>
    </source>
</evidence>
<dbReference type="Gene3D" id="3.30.565.10">
    <property type="entry name" value="Histidine kinase-like ATPase, C-terminal domain"/>
    <property type="match status" value="1"/>
</dbReference>
<dbReference type="Proteomes" id="UP001595533">
    <property type="component" value="Unassembled WGS sequence"/>
</dbReference>
<accession>A0ABV7J9K1</accession>
<keyword evidence="2" id="KW-1185">Reference proteome</keyword>
<dbReference type="RefSeq" id="WP_077409560.1">
    <property type="nucleotide sequence ID" value="NZ_JBHRTS010000001.1"/>
</dbReference>
<name>A0ABV7J9K1_9GAMM</name>
<evidence type="ECO:0000313" key="2">
    <source>
        <dbReference type="Proteomes" id="UP001595533"/>
    </source>
</evidence>
<dbReference type="SUPFAM" id="SSF55874">
    <property type="entry name" value="ATPase domain of HSP90 chaperone/DNA topoisomerase II/histidine kinase"/>
    <property type="match status" value="1"/>
</dbReference>
<gene>
    <name evidence="1" type="ORF">ACFODZ_01440</name>
</gene>
<reference evidence="2" key="1">
    <citation type="journal article" date="2019" name="Int. J. Syst. Evol. Microbiol.">
        <title>The Global Catalogue of Microorganisms (GCM) 10K type strain sequencing project: providing services to taxonomists for standard genome sequencing and annotation.</title>
        <authorList>
            <consortium name="The Broad Institute Genomics Platform"/>
            <consortium name="The Broad Institute Genome Sequencing Center for Infectious Disease"/>
            <person name="Wu L."/>
            <person name="Ma J."/>
        </authorList>
    </citation>
    <scope>NUCLEOTIDE SEQUENCE [LARGE SCALE GENOMIC DNA]</scope>
    <source>
        <strain evidence="2">KCTC 42953</strain>
    </source>
</reference>
<organism evidence="1 2">
    <name type="scientific">Marinicella sediminis</name>
    <dbReference type="NCBI Taxonomy" id="1792834"/>
    <lineage>
        <taxon>Bacteria</taxon>
        <taxon>Pseudomonadati</taxon>
        <taxon>Pseudomonadota</taxon>
        <taxon>Gammaproteobacteria</taxon>
        <taxon>Lysobacterales</taxon>
        <taxon>Marinicellaceae</taxon>
        <taxon>Marinicella</taxon>
    </lineage>
</organism>